<dbReference type="EMBL" id="VDCQ01000050">
    <property type="protein sequence ID" value="TNJ62978.1"/>
    <property type="molecule type" value="Genomic_DNA"/>
</dbReference>
<feature type="domain" description="NADP-dependent oxidoreductase" evidence="2">
    <location>
        <begin position="15"/>
        <end position="312"/>
    </location>
</feature>
<dbReference type="PRINTS" id="PR00069">
    <property type="entry name" value="ALDKETRDTASE"/>
</dbReference>
<dbReference type="Gene3D" id="3.20.20.100">
    <property type="entry name" value="NADP-dependent oxidoreductase domain"/>
    <property type="match status" value="1"/>
</dbReference>
<protein>
    <submittedName>
        <fullName evidence="3">Aldo/keto reductase</fullName>
    </submittedName>
</protein>
<evidence type="ECO:0000313" key="4">
    <source>
        <dbReference type="Proteomes" id="UP000307943"/>
    </source>
</evidence>
<dbReference type="GO" id="GO:0016491">
    <property type="term" value="F:oxidoreductase activity"/>
    <property type="evidence" value="ECO:0007669"/>
    <property type="project" value="UniProtKB-KW"/>
</dbReference>
<dbReference type="PANTHER" id="PTHR43364:SF4">
    <property type="entry name" value="NAD(P)-LINKED OXIDOREDUCTASE SUPERFAMILY PROTEIN"/>
    <property type="match status" value="1"/>
</dbReference>
<dbReference type="InterPro" id="IPR050523">
    <property type="entry name" value="AKR_Detox_Biosynth"/>
</dbReference>
<evidence type="ECO:0000313" key="3">
    <source>
        <dbReference type="EMBL" id="TNJ62978.1"/>
    </source>
</evidence>
<reference evidence="3 4" key="1">
    <citation type="submission" date="2019-05" db="EMBL/GenBank/DDBJ databases">
        <title>We sequenced the genome of Paenibacillus hemerocallicola KCTC 33185 for further insight into its adaptation and study the phylogeny of Paenibacillus.</title>
        <authorList>
            <person name="Narsing Rao M.P."/>
        </authorList>
    </citation>
    <scope>NUCLEOTIDE SEQUENCE [LARGE SCALE GENOMIC DNA]</scope>
    <source>
        <strain evidence="3 4">KCTC 33185</strain>
    </source>
</reference>
<name>A0A5C4T1J2_9BACL</name>
<dbReference type="SUPFAM" id="SSF51430">
    <property type="entry name" value="NAD(P)-linked oxidoreductase"/>
    <property type="match status" value="1"/>
</dbReference>
<comment type="caution">
    <text evidence="3">The sequence shown here is derived from an EMBL/GenBank/DDBJ whole genome shotgun (WGS) entry which is preliminary data.</text>
</comment>
<evidence type="ECO:0000259" key="2">
    <source>
        <dbReference type="Pfam" id="PF00248"/>
    </source>
</evidence>
<dbReference type="PANTHER" id="PTHR43364">
    <property type="entry name" value="NADH-SPECIFIC METHYLGLYOXAL REDUCTASE-RELATED"/>
    <property type="match status" value="1"/>
</dbReference>
<dbReference type="Proteomes" id="UP000307943">
    <property type="component" value="Unassembled WGS sequence"/>
</dbReference>
<dbReference type="InterPro" id="IPR020471">
    <property type="entry name" value="AKR"/>
</dbReference>
<keyword evidence="1" id="KW-0560">Oxidoreductase</keyword>
<keyword evidence="4" id="KW-1185">Reference proteome</keyword>
<gene>
    <name evidence="3" type="ORF">FE784_27880</name>
</gene>
<dbReference type="RefSeq" id="WP_139605535.1">
    <property type="nucleotide sequence ID" value="NZ_VDCQ01000050.1"/>
</dbReference>
<sequence>MKTRYMGRTGLRVSELCLGTMTFGAAADERESFSIMDRYAAQGGNFLDTADVYGRGRSEEIVGAWLKGRRREDFVVATKVRGAMGDGPNDIGLSRKHIRDAVKDSLSRLGTDYIDLYQVHAWDPATPLEETLGTLNDLVREGLVRYLGASNYRAWQLMKANGISRERGWEPFVCLQPQYSLLCRATEYELLPLCASEGIGVIPWSPLRGGWLSGKFRRDMEKPPENTRVGNSPDLWSKWNTDTTWSILDTVRDIAEETGKTPAQVSLNWLLARQEMTAPIIGARNVEQLEDNLGAGGWALAAEQVERLNRVSELPVSYPYDQAAEQQQQRGRERP</sequence>
<accession>A0A5C4T1J2</accession>
<dbReference type="Pfam" id="PF00248">
    <property type="entry name" value="Aldo_ket_red"/>
    <property type="match status" value="1"/>
</dbReference>
<organism evidence="3 4">
    <name type="scientific">Paenibacillus hemerocallicola</name>
    <dbReference type="NCBI Taxonomy" id="1172614"/>
    <lineage>
        <taxon>Bacteria</taxon>
        <taxon>Bacillati</taxon>
        <taxon>Bacillota</taxon>
        <taxon>Bacilli</taxon>
        <taxon>Bacillales</taxon>
        <taxon>Paenibacillaceae</taxon>
        <taxon>Paenibacillus</taxon>
    </lineage>
</organism>
<dbReference type="GO" id="GO:0005829">
    <property type="term" value="C:cytosol"/>
    <property type="evidence" value="ECO:0007669"/>
    <property type="project" value="UniProtKB-ARBA"/>
</dbReference>
<evidence type="ECO:0000256" key="1">
    <source>
        <dbReference type="ARBA" id="ARBA00023002"/>
    </source>
</evidence>
<dbReference type="AlphaFoldDB" id="A0A5C4T1J2"/>
<dbReference type="FunFam" id="3.20.20.100:FF:000004">
    <property type="entry name" value="Oxidoreductase, aldo/keto reductase"/>
    <property type="match status" value="1"/>
</dbReference>
<proteinExistence type="predicted"/>
<dbReference type="InterPro" id="IPR036812">
    <property type="entry name" value="NAD(P)_OxRdtase_dom_sf"/>
</dbReference>
<dbReference type="CDD" id="cd19081">
    <property type="entry name" value="AKR_AKR9C1"/>
    <property type="match status" value="1"/>
</dbReference>
<dbReference type="InterPro" id="IPR023210">
    <property type="entry name" value="NADP_OxRdtase_dom"/>
</dbReference>
<dbReference type="OrthoDB" id="9773828at2"/>